<feature type="domain" description="FecR protein" evidence="3">
    <location>
        <begin position="114"/>
        <end position="206"/>
    </location>
</feature>
<dbReference type="InterPro" id="IPR012373">
    <property type="entry name" value="Ferrdict_sens_TM"/>
</dbReference>
<name>A0ABW4TZX1_9SPHN</name>
<evidence type="ECO:0000313" key="5">
    <source>
        <dbReference type="EMBL" id="MFD1952063.1"/>
    </source>
</evidence>
<organism evidence="5 6">
    <name type="scientific">Sphingomonas arantia</name>
    <dbReference type="NCBI Taxonomy" id="1460676"/>
    <lineage>
        <taxon>Bacteria</taxon>
        <taxon>Pseudomonadati</taxon>
        <taxon>Pseudomonadota</taxon>
        <taxon>Alphaproteobacteria</taxon>
        <taxon>Sphingomonadales</taxon>
        <taxon>Sphingomonadaceae</taxon>
        <taxon>Sphingomonas</taxon>
    </lineage>
</organism>
<feature type="region of interest" description="Disordered" evidence="1">
    <location>
        <begin position="61"/>
        <end position="83"/>
    </location>
</feature>
<comment type="caution">
    <text evidence="5">The sequence shown here is derived from an EMBL/GenBank/DDBJ whole genome shotgun (WGS) entry which is preliminary data.</text>
</comment>
<keyword evidence="2" id="KW-0472">Membrane</keyword>
<dbReference type="Proteomes" id="UP001597400">
    <property type="component" value="Unassembled WGS sequence"/>
</dbReference>
<keyword evidence="6" id="KW-1185">Reference proteome</keyword>
<dbReference type="InterPro" id="IPR032623">
    <property type="entry name" value="FecR_N"/>
</dbReference>
<evidence type="ECO:0000256" key="1">
    <source>
        <dbReference type="SAM" id="MobiDB-lite"/>
    </source>
</evidence>
<evidence type="ECO:0000313" key="6">
    <source>
        <dbReference type="Proteomes" id="UP001597400"/>
    </source>
</evidence>
<dbReference type="Pfam" id="PF04773">
    <property type="entry name" value="FecR"/>
    <property type="match status" value="1"/>
</dbReference>
<reference evidence="6" key="1">
    <citation type="journal article" date="2019" name="Int. J. Syst. Evol. Microbiol.">
        <title>The Global Catalogue of Microorganisms (GCM) 10K type strain sequencing project: providing services to taxonomists for standard genome sequencing and annotation.</title>
        <authorList>
            <consortium name="The Broad Institute Genomics Platform"/>
            <consortium name="The Broad Institute Genome Sequencing Center for Infectious Disease"/>
            <person name="Wu L."/>
            <person name="Ma J."/>
        </authorList>
    </citation>
    <scope>NUCLEOTIDE SEQUENCE [LARGE SCALE GENOMIC DNA]</scope>
    <source>
        <strain evidence="6">CGMCC 1.12702</strain>
    </source>
</reference>
<keyword evidence="2" id="KW-1133">Transmembrane helix</keyword>
<dbReference type="Pfam" id="PF16220">
    <property type="entry name" value="DUF4880"/>
    <property type="match status" value="1"/>
</dbReference>
<dbReference type="Gene3D" id="2.60.120.1440">
    <property type="match status" value="1"/>
</dbReference>
<dbReference type="PIRSF" id="PIRSF018266">
    <property type="entry name" value="FecR"/>
    <property type="match status" value="1"/>
</dbReference>
<evidence type="ECO:0000256" key="2">
    <source>
        <dbReference type="SAM" id="Phobius"/>
    </source>
</evidence>
<dbReference type="EMBL" id="JBHUGS010000004">
    <property type="protein sequence ID" value="MFD1952063.1"/>
    <property type="molecule type" value="Genomic_DNA"/>
</dbReference>
<sequence length="323" mass="34561">MDSPSKARAEREAIASEAAQWVVRLSDDPDPADRARAEAWIDADPRHAVAFVAAEAAWDASPHARLRDTPAPPGAPGTTARPSVLSRRSLGMSLIAASMVGAIGLGRVMLADGDRHETRRGQQSVARLSDGSSIALNTDTRLDVSVDASQRLVRFIAGEALFTVARDETRPFVVDLGNARVEVLGTAFNIRKRTDNVELTVTHGLVSVIAANGQSTQVGVGKTTLIRPDVVATTDLDVALLRQRVAWQDGYIELKDETLEQAVAEFNRYRDQPILIGDPRIASLAIAGRFGVHDGDAFVGALQASFAITAERTTDGAVVLRRG</sequence>
<keyword evidence="2" id="KW-0812">Transmembrane</keyword>
<feature type="transmembrane region" description="Helical" evidence="2">
    <location>
        <begin position="90"/>
        <end position="110"/>
    </location>
</feature>
<proteinExistence type="predicted"/>
<accession>A0ABW4TZX1</accession>
<evidence type="ECO:0000259" key="4">
    <source>
        <dbReference type="Pfam" id="PF16220"/>
    </source>
</evidence>
<gene>
    <name evidence="5" type="ORF">ACFSGX_14915</name>
</gene>
<protein>
    <submittedName>
        <fullName evidence="5">FecR family protein</fullName>
    </submittedName>
</protein>
<dbReference type="PANTHER" id="PTHR30273">
    <property type="entry name" value="PERIPLASMIC SIGNAL SENSOR AND SIGMA FACTOR ACTIVATOR FECR-RELATED"/>
    <property type="match status" value="1"/>
</dbReference>
<dbReference type="InterPro" id="IPR006860">
    <property type="entry name" value="FecR"/>
</dbReference>
<feature type="domain" description="FecR N-terminal" evidence="4">
    <location>
        <begin position="17"/>
        <end position="56"/>
    </location>
</feature>
<dbReference type="PANTHER" id="PTHR30273:SF2">
    <property type="entry name" value="PROTEIN FECR"/>
    <property type="match status" value="1"/>
</dbReference>
<dbReference type="RefSeq" id="WP_380931115.1">
    <property type="nucleotide sequence ID" value="NZ_JBHUGS010000004.1"/>
</dbReference>
<evidence type="ECO:0000259" key="3">
    <source>
        <dbReference type="Pfam" id="PF04773"/>
    </source>
</evidence>